<gene>
    <name evidence="3" type="ORF">N0K08_18840</name>
</gene>
<dbReference type="InterPro" id="IPR003736">
    <property type="entry name" value="PAAI_dom"/>
</dbReference>
<dbReference type="InterPro" id="IPR006683">
    <property type="entry name" value="Thioestr_dom"/>
</dbReference>
<sequence>MLSFEADIPFVTELGFTLHKRSGGESELHYTPRPEHMNSFGVTHGGALMALLDVTLAQAASSVAPNTGGVTIEMKTSFMLPARGPLVAKGLLLHKTHGGMAYVEGGVYDAEGLLCCKASGTFKLKRRDPAPVAQDSAAA</sequence>
<accession>A0ABT2PU76</accession>
<keyword evidence="1" id="KW-0378">Hydrolase</keyword>
<dbReference type="CDD" id="cd03443">
    <property type="entry name" value="PaaI_thioesterase"/>
    <property type="match status" value="1"/>
</dbReference>
<proteinExistence type="predicted"/>
<comment type="caution">
    <text evidence="3">The sequence shown here is derived from an EMBL/GenBank/DDBJ whole genome shotgun (WGS) entry which is preliminary data.</text>
</comment>
<dbReference type="NCBIfam" id="TIGR00369">
    <property type="entry name" value="unchar_dom_1"/>
    <property type="match status" value="1"/>
</dbReference>
<dbReference type="Proteomes" id="UP001525968">
    <property type="component" value="Unassembled WGS sequence"/>
</dbReference>
<organism evidence="3 4">
    <name type="scientific">Acidovorax bellezanensis</name>
    <dbReference type="NCBI Taxonomy" id="2976702"/>
    <lineage>
        <taxon>Bacteria</taxon>
        <taxon>Pseudomonadati</taxon>
        <taxon>Pseudomonadota</taxon>
        <taxon>Betaproteobacteria</taxon>
        <taxon>Burkholderiales</taxon>
        <taxon>Comamonadaceae</taxon>
        <taxon>Acidovorax</taxon>
    </lineage>
</organism>
<dbReference type="InterPro" id="IPR029069">
    <property type="entry name" value="HotDog_dom_sf"/>
</dbReference>
<evidence type="ECO:0000259" key="2">
    <source>
        <dbReference type="Pfam" id="PF03061"/>
    </source>
</evidence>
<evidence type="ECO:0000313" key="3">
    <source>
        <dbReference type="EMBL" id="MCT9812693.1"/>
    </source>
</evidence>
<name>A0ABT2PU76_9BURK</name>
<dbReference type="Gene3D" id="3.10.129.10">
    <property type="entry name" value="Hotdog Thioesterase"/>
    <property type="match status" value="1"/>
</dbReference>
<evidence type="ECO:0000313" key="4">
    <source>
        <dbReference type="Proteomes" id="UP001525968"/>
    </source>
</evidence>
<protein>
    <submittedName>
        <fullName evidence="3">PaaI family thioesterase</fullName>
    </submittedName>
</protein>
<reference evidence="3 4" key="1">
    <citation type="submission" date="2022-09" db="EMBL/GenBank/DDBJ databases">
        <title>Draft genome of isolate Be4.</title>
        <authorList>
            <person name="Sanchez-Castro I."/>
            <person name="Martinez-Rodriguez P."/>
            <person name="Descostes M."/>
            <person name="Merroun M."/>
        </authorList>
    </citation>
    <scope>NUCLEOTIDE SEQUENCE [LARGE SCALE GENOMIC DNA]</scope>
    <source>
        <strain evidence="3 4">Be4</strain>
    </source>
</reference>
<dbReference type="Pfam" id="PF03061">
    <property type="entry name" value="4HBT"/>
    <property type="match status" value="1"/>
</dbReference>
<keyword evidence="4" id="KW-1185">Reference proteome</keyword>
<dbReference type="SUPFAM" id="SSF54637">
    <property type="entry name" value="Thioesterase/thiol ester dehydrase-isomerase"/>
    <property type="match status" value="1"/>
</dbReference>
<evidence type="ECO:0000256" key="1">
    <source>
        <dbReference type="ARBA" id="ARBA00022801"/>
    </source>
</evidence>
<dbReference type="RefSeq" id="WP_261501936.1">
    <property type="nucleotide sequence ID" value="NZ_JAODYH010000011.1"/>
</dbReference>
<dbReference type="EMBL" id="JAODYH010000011">
    <property type="protein sequence ID" value="MCT9812693.1"/>
    <property type="molecule type" value="Genomic_DNA"/>
</dbReference>
<feature type="domain" description="Thioesterase" evidence="2">
    <location>
        <begin position="40"/>
        <end position="116"/>
    </location>
</feature>